<evidence type="ECO:0000259" key="9">
    <source>
        <dbReference type="Pfam" id="PF07992"/>
    </source>
</evidence>
<comment type="similarity">
    <text evidence="2">Belongs to the class-I pyridine nucleotide-disulfide oxidoreductase family.</text>
</comment>
<dbReference type="InterPro" id="IPR046952">
    <property type="entry name" value="GSHR/TRXR-like"/>
</dbReference>
<gene>
    <name evidence="10" type="ORF">Naga_100006g91</name>
</gene>
<dbReference type="InterPro" id="IPR036188">
    <property type="entry name" value="FAD/NAD-bd_sf"/>
</dbReference>
<dbReference type="SUPFAM" id="SSF55424">
    <property type="entry name" value="FAD/NAD-linked reductases, dimerisation (C-terminal) domain"/>
    <property type="match status" value="1"/>
</dbReference>
<evidence type="ECO:0000259" key="8">
    <source>
        <dbReference type="Pfam" id="PF02852"/>
    </source>
</evidence>
<comment type="cofactor">
    <cofactor evidence="1">
        <name>FAD</name>
        <dbReference type="ChEBI" id="CHEBI:57692"/>
    </cofactor>
</comment>
<accession>W7U9R2</accession>
<dbReference type="GO" id="GO:0004362">
    <property type="term" value="F:glutathione-disulfide reductase (NADPH) activity"/>
    <property type="evidence" value="ECO:0007669"/>
    <property type="project" value="TreeGrafter"/>
</dbReference>
<evidence type="ECO:0000256" key="2">
    <source>
        <dbReference type="ARBA" id="ARBA00007532"/>
    </source>
</evidence>
<evidence type="ECO:0000256" key="6">
    <source>
        <dbReference type="ARBA" id="ARBA00023157"/>
    </source>
</evidence>
<dbReference type="Pfam" id="PF02852">
    <property type="entry name" value="Pyr_redox_dim"/>
    <property type="match status" value="1"/>
</dbReference>
<dbReference type="GO" id="GO:0050660">
    <property type="term" value="F:flavin adenine dinucleotide binding"/>
    <property type="evidence" value="ECO:0007669"/>
    <property type="project" value="InterPro"/>
</dbReference>
<evidence type="ECO:0000256" key="7">
    <source>
        <dbReference type="ARBA" id="ARBA00023284"/>
    </source>
</evidence>
<dbReference type="GO" id="GO:0045454">
    <property type="term" value="P:cell redox homeostasis"/>
    <property type="evidence" value="ECO:0007669"/>
    <property type="project" value="InterPro"/>
</dbReference>
<keyword evidence="6" id="KW-1015">Disulfide bond</keyword>
<dbReference type="PRINTS" id="PR00368">
    <property type="entry name" value="FADPNR"/>
</dbReference>
<dbReference type="InterPro" id="IPR004099">
    <property type="entry name" value="Pyr_nucl-diS_OxRdtase_dimer"/>
</dbReference>
<dbReference type="GO" id="GO:0005829">
    <property type="term" value="C:cytosol"/>
    <property type="evidence" value="ECO:0007669"/>
    <property type="project" value="TreeGrafter"/>
</dbReference>
<dbReference type="GO" id="GO:0005739">
    <property type="term" value="C:mitochondrion"/>
    <property type="evidence" value="ECO:0007669"/>
    <property type="project" value="TreeGrafter"/>
</dbReference>
<dbReference type="PANTHER" id="PTHR42737:SF6">
    <property type="entry name" value="THIOREDOXIN-DISULFIDE REDUCTASE"/>
    <property type="match status" value="1"/>
</dbReference>
<keyword evidence="11" id="KW-1185">Reference proteome</keyword>
<dbReference type="GO" id="GO:0006749">
    <property type="term" value="P:glutathione metabolic process"/>
    <property type="evidence" value="ECO:0007669"/>
    <property type="project" value="TreeGrafter"/>
</dbReference>
<dbReference type="PANTHER" id="PTHR42737">
    <property type="entry name" value="GLUTATHIONE REDUCTASE"/>
    <property type="match status" value="1"/>
</dbReference>
<dbReference type="Pfam" id="PF07992">
    <property type="entry name" value="Pyr_redox_2"/>
    <property type="match status" value="1"/>
</dbReference>
<keyword evidence="5" id="KW-0560">Oxidoreductase</keyword>
<dbReference type="GO" id="GO:0034599">
    <property type="term" value="P:cellular response to oxidative stress"/>
    <property type="evidence" value="ECO:0007669"/>
    <property type="project" value="TreeGrafter"/>
</dbReference>
<dbReference type="Gene3D" id="3.50.50.60">
    <property type="entry name" value="FAD/NAD(P)-binding domain"/>
    <property type="match status" value="1"/>
</dbReference>
<dbReference type="InterPro" id="IPR016156">
    <property type="entry name" value="FAD/NAD-linked_Rdtase_dimer_sf"/>
</dbReference>
<keyword evidence="3" id="KW-0285">Flavoprotein</keyword>
<dbReference type="EMBL" id="AZIL01000126">
    <property type="protein sequence ID" value="EWM29526.1"/>
    <property type="molecule type" value="Genomic_DNA"/>
</dbReference>
<evidence type="ECO:0000256" key="1">
    <source>
        <dbReference type="ARBA" id="ARBA00001974"/>
    </source>
</evidence>
<sequence length="680" mass="73793">MSENFPRTNIPDGLDAGSIIAHVPPSDELPQKMRTKPPLEFTFEVGGYNSCSFFQKATKLVSALTLLYPDGYIRCQEQNFPTRDAYRAWLSERKMAPQFNADPRAQAHTSSPFVVLNGTFLGGCDDTIAFCRHYFVVDKSVGGVSRAEDTETEVLQAPDGFDKQHTYDYDLIVIGGGSGGCACAEEASLLGARVLLLDYKNPSPRGAARGLGGTSVNASCIPRHLFHIGSALGETIAVDLPAFGWEFGVESGATRQDERATQAEDERQQMHHHSWSILRDNVQAYTRRLKFELRLKLRDARVTYFNKLGRFWDAHTLDVQGDHGGTGRLTGARFVIAVGDRPQPLDCPGGELAITTDELFSLERAPGETCVVGVGHIAVECADLLRGMGHTVTLAVRSTILQDEEYDRECVEKLEEHLTKARRLRLLQGVVPLSLALEEAGGRKKVRVTFSSGNACVFDTVIAALGRIVDLEALNTDGIGLAVDPENGRLRCQGEQTTQAHIYAIGSVRTGSPEQATCAAQAGKLLARKMFGSSQVGVNDAVIPRRILTLWEYACVGLSEAQARAVVEGKDLKVYRASFTPLEWAIVPERTGPEGTRDGFLKVVVRRSDDCVLGLHYLGPHAGEVIEGFAVAMNGQLCAENGAGKSLTYAQLVSTTGIHPYSALSVIQSSRLTTLSPGQA</sequence>
<dbReference type="InterPro" id="IPR023753">
    <property type="entry name" value="FAD/NAD-binding_dom"/>
</dbReference>
<dbReference type="PRINTS" id="PR00411">
    <property type="entry name" value="PNDRDTASEI"/>
</dbReference>
<keyword evidence="7" id="KW-0676">Redox-active center</keyword>
<dbReference type="Proteomes" id="UP000019335">
    <property type="component" value="Chromosome 2"/>
</dbReference>
<evidence type="ECO:0000256" key="4">
    <source>
        <dbReference type="ARBA" id="ARBA00022827"/>
    </source>
</evidence>
<evidence type="ECO:0000256" key="5">
    <source>
        <dbReference type="ARBA" id="ARBA00023002"/>
    </source>
</evidence>
<evidence type="ECO:0000256" key="3">
    <source>
        <dbReference type="ARBA" id="ARBA00022630"/>
    </source>
</evidence>
<feature type="domain" description="Pyridine nucleotide-disulphide oxidoreductase dimerisation" evidence="8">
    <location>
        <begin position="543"/>
        <end position="641"/>
    </location>
</feature>
<dbReference type="SUPFAM" id="SSF51905">
    <property type="entry name" value="FAD/NAD(P)-binding domain"/>
    <property type="match status" value="1"/>
</dbReference>
<proteinExistence type="inferred from homology"/>
<reference evidence="10 11" key="1">
    <citation type="journal article" date="2014" name="Mol. Plant">
        <title>Chromosome Scale Genome Assembly and Transcriptome Profiling of Nannochloropsis gaditana in Nitrogen Depletion.</title>
        <authorList>
            <person name="Corteggiani Carpinelli E."/>
            <person name="Telatin A."/>
            <person name="Vitulo N."/>
            <person name="Forcato C."/>
            <person name="D'Angelo M."/>
            <person name="Schiavon R."/>
            <person name="Vezzi A."/>
            <person name="Giacometti G.M."/>
            <person name="Morosinotto T."/>
            <person name="Valle G."/>
        </authorList>
    </citation>
    <scope>NUCLEOTIDE SEQUENCE [LARGE SCALE GENOMIC DNA]</scope>
    <source>
        <strain evidence="10 11">B-31</strain>
    </source>
</reference>
<protein>
    <submittedName>
        <fullName evidence="10">Thioredoxin reductase 3</fullName>
    </submittedName>
</protein>
<feature type="domain" description="FAD/NAD(P)-binding" evidence="9">
    <location>
        <begin position="169"/>
        <end position="523"/>
    </location>
</feature>
<dbReference type="OrthoDB" id="5956163at2759"/>
<evidence type="ECO:0000313" key="11">
    <source>
        <dbReference type="Proteomes" id="UP000019335"/>
    </source>
</evidence>
<comment type="caution">
    <text evidence="10">The sequence shown here is derived from an EMBL/GenBank/DDBJ whole genome shotgun (WGS) entry which is preliminary data.</text>
</comment>
<dbReference type="AlphaFoldDB" id="W7U9R2"/>
<name>W7U9R2_9STRA</name>
<evidence type="ECO:0000313" key="10">
    <source>
        <dbReference type="EMBL" id="EWM29526.1"/>
    </source>
</evidence>
<keyword evidence="4" id="KW-0274">FAD</keyword>
<organism evidence="10 11">
    <name type="scientific">Nannochloropsis gaditana</name>
    <dbReference type="NCBI Taxonomy" id="72520"/>
    <lineage>
        <taxon>Eukaryota</taxon>
        <taxon>Sar</taxon>
        <taxon>Stramenopiles</taxon>
        <taxon>Ochrophyta</taxon>
        <taxon>Eustigmatophyceae</taxon>
        <taxon>Eustigmatales</taxon>
        <taxon>Monodopsidaceae</taxon>
        <taxon>Nannochloropsis</taxon>
    </lineage>
</organism>